<evidence type="ECO:0000313" key="5">
    <source>
        <dbReference type="EMBL" id="NJB90832.1"/>
    </source>
</evidence>
<feature type="domain" description="HTH merR-type" evidence="4">
    <location>
        <begin position="4"/>
        <end position="73"/>
    </location>
</feature>
<dbReference type="Proteomes" id="UP000535078">
    <property type="component" value="Unassembled WGS sequence"/>
</dbReference>
<proteinExistence type="predicted"/>
<evidence type="ECO:0000256" key="2">
    <source>
        <dbReference type="ARBA" id="ARBA00023125"/>
    </source>
</evidence>
<dbReference type="InterPro" id="IPR009061">
    <property type="entry name" value="DNA-bd_dom_put_sf"/>
</dbReference>
<dbReference type="InterPro" id="IPR000551">
    <property type="entry name" value="MerR-type_HTH_dom"/>
</dbReference>
<dbReference type="PRINTS" id="PR00040">
    <property type="entry name" value="HTHMERR"/>
</dbReference>
<dbReference type="Gene3D" id="1.10.1660.10">
    <property type="match status" value="1"/>
</dbReference>
<dbReference type="PANTHER" id="PTHR30204:SF92">
    <property type="entry name" value="HTH-TYPE TRANSCRIPTIONAL REGULATOR ZNTR"/>
    <property type="match status" value="1"/>
</dbReference>
<keyword evidence="6" id="KW-1185">Reference proteome</keyword>
<evidence type="ECO:0000313" key="6">
    <source>
        <dbReference type="Proteomes" id="UP000535078"/>
    </source>
</evidence>
<name>A0A7X5XVX5_9SPHN</name>
<keyword evidence="1" id="KW-0805">Transcription regulation</keyword>
<keyword evidence="3" id="KW-0804">Transcription</keyword>
<evidence type="ECO:0000256" key="1">
    <source>
        <dbReference type="ARBA" id="ARBA00023015"/>
    </source>
</evidence>
<evidence type="ECO:0000256" key="3">
    <source>
        <dbReference type="ARBA" id="ARBA00023163"/>
    </source>
</evidence>
<dbReference type="Pfam" id="PF00376">
    <property type="entry name" value="MerR"/>
    <property type="match status" value="1"/>
</dbReference>
<dbReference type="GO" id="GO:0003677">
    <property type="term" value="F:DNA binding"/>
    <property type="evidence" value="ECO:0007669"/>
    <property type="project" value="UniProtKB-KW"/>
</dbReference>
<reference evidence="5 6" key="1">
    <citation type="submission" date="2020-03" db="EMBL/GenBank/DDBJ databases">
        <title>Genomic Encyclopedia of Type Strains, Phase IV (KMG-IV): sequencing the most valuable type-strain genomes for metagenomic binning, comparative biology and taxonomic classification.</title>
        <authorList>
            <person name="Goeker M."/>
        </authorList>
    </citation>
    <scope>NUCLEOTIDE SEQUENCE [LARGE SCALE GENOMIC DNA]</scope>
    <source>
        <strain evidence="5 6">DSM 25229</strain>
    </source>
</reference>
<keyword evidence="2 5" id="KW-0238">DNA-binding</keyword>
<dbReference type="RefSeq" id="WP_167922221.1">
    <property type="nucleotide sequence ID" value="NZ_JAATIT010000004.1"/>
</dbReference>
<accession>A0A7X5XVX5</accession>
<dbReference type="InterPro" id="IPR047057">
    <property type="entry name" value="MerR_fam"/>
</dbReference>
<evidence type="ECO:0000259" key="4">
    <source>
        <dbReference type="PROSITE" id="PS50937"/>
    </source>
</evidence>
<protein>
    <submittedName>
        <fullName evidence="5">DNA-binding transcriptional MerR regulator</fullName>
    </submittedName>
</protein>
<dbReference type="EMBL" id="JAATIT010000004">
    <property type="protein sequence ID" value="NJB90832.1"/>
    <property type="molecule type" value="Genomic_DNA"/>
</dbReference>
<dbReference type="GO" id="GO:0003700">
    <property type="term" value="F:DNA-binding transcription factor activity"/>
    <property type="evidence" value="ECO:0007669"/>
    <property type="project" value="InterPro"/>
</dbReference>
<dbReference type="SMART" id="SM00422">
    <property type="entry name" value="HTH_MERR"/>
    <property type="match status" value="1"/>
</dbReference>
<dbReference type="PANTHER" id="PTHR30204">
    <property type="entry name" value="REDOX-CYCLING DRUG-SENSING TRANSCRIPTIONAL ACTIVATOR SOXR"/>
    <property type="match status" value="1"/>
</dbReference>
<sequence>MQENFSIGDLGRLTGCQVVTIRYYEKIGILSEPGRSAGGHRIYGAEHRDRLTFVRKARELGFSLDTVRSLLSISETPEGTPCADVDHIASRHLVEVREKIAALKSLEGTLEGLLDICSHTTVEQCSVLDALRD</sequence>
<dbReference type="SUPFAM" id="SSF46955">
    <property type="entry name" value="Putative DNA-binding domain"/>
    <property type="match status" value="1"/>
</dbReference>
<dbReference type="Pfam" id="PF09278">
    <property type="entry name" value="MerR-DNA-bind"/>
    <property type="match status" value="1"/>
</dbReference>
<comment type="caution">
    <text evidence="5">The sequence shown here is derived from an EMBL/GenBank/DDBJ whole genome shotgun (WGS) entry which is preliminary data.</text>
</comment>
<dbReference type="PROSITE" id="PS50937">
    <property type="entry name" value="HTH_MERR_2"/>
    <property type="match status" value="1"/>
</dbReference>
<gene>
    <name evidence="5" type="ORF">GGR90_003034</name>
</gene>
<dbReference type="InterPro" id="IPR015358">
    <property type="entry name" value="Tscrpt_reg_MerR_DNA-bd"/>
</dbReference>
<organism evidence="5 6">
    <name type="scientific">Sphingopyxis italica</name>
    <dbReference type="NCBI Taxonomy" id="1129133"/>
    <lineage>
        <taxon>Bacteria</taxon>
        <taxon>Pseudomonadati</taxon>
        <taxon>Pseudomonadota</taxon>
        <taxon>Alphaproteobacteria</taxon>
        <taxon>Sphingomonadales</taxon>
        <taxon>Sphingomonadaceae</taxon>
        <taxon>Sphingopyxis</taxon>
    </lineage>
</organism>
<dbReference type="AlphaFoldDB" id="A0A7X5XVX5"/>
<dbReference type="CDD" id="cd04785">
    <property type="entry name" value="HTH_CadR-PbrR-like"/>
    <property type="match status" value="1"/>
</dbReference>